<evidence type="ECO:0000256" key="1">
    <source>
        <dbReference type="ARBA" id="ARBA00022679"/>
    </source>
</evidence>
<dbReference type="AlphaFoldDB" id="A0A0M4D4Z2"/>
<dbReference type="PANTHER" id="PTHR42763">
    <property type="entry name" value="ADP-GLUCOSE PHOSPHORYLASE"/>
    <property type="match status" value="1"/>
</dbReference>
<organism evidence="7 8">
    <name type="scientific">Desulfuromonas soudanensis</name>
    <dbReference type="NCBI Taxonomy" id="1603606"/>
    <lineage>
        <taxon>Bacteria</taxon>
        <taxon>Pseudomonadati</taxon>
        <taxon>Thermodesulfobacteriota</taxon>
        <taxon>Desulfuromonadia</taxon>
        <taxon>Desulfuromonadales</taxon>
        <taxon>Desulfuromonadaceae</taxon>
        <taxon>Desulfuromonas</taxon>
    </lineage>
</organism>
<evidence type="ECO:0000313" key="8">
    <source>
        <dbReference type="Proteomes" id="UP000057158"/>
    </source>
</evidence>
<evidence type="ECO:0000256" key="3">
    <source>
        <dbReference type="ARBA" id="ARBA00023277"/>
    </source>
</evidence>
<dbReference type="RefSeq" id="WP_053551808.1">
    <property type="nucleotide sequence ID" value="NZ_CP010802.1"/>
</dbReference>
<dbReference type="SUPFAM" id="SSF54197">
    <property type="entry name" value="HIT-like"/>
    <property type="match status" value="2"/>
</dbReference>
<keyword evidence="3" id="KW-0119">Carbohydrate metabolism</keyword>
<evidence type="ECO:0000259" key="6">
    <source>
        <dbReference type="Pfam" id="PF01087"/>
    </source>
</evidence>
<keyword evidence="8" id="KW-1185">Reference proteome</keyword>
<sequence length="345" mass="39460">MSELRWDPLKRSWVIITNGGGRRPRDFFVARQQVDLSLCPFCPGQEAKTPGELFVIRNAGSDNGPGWRVRVIPNKFPALGIEGMLDKRSVGLYDAMNGIGAHEVIVENPDHERSMGEFESAEIVDILRAYRARLLDLRRDVRFRYILIFKNHGVEAGSGIPHSHSQVIALPITPPVAATELMVCREYYERKERCLVCDLLLQERADGRHVIRDDGHFLVYAPFASCFPFEMRIVPVRHGHDFALMTDAELLFLAEALKDSLQRLSQVLHDPPYNFVLHNAPPMHQRLGKPAYWGSLPYDYHWHMEIVPRLTKIAGFEWGTGFYMNPILPEEAARYLREADPSFTL</sequence>
<dbReference type="KEGG" id="des:DSOUD_3101"/>
<dbReference type="OrthoDB" id="9769064at2"/>
<accession>A0A0M4D4Z2</accession>
<dbReference type="Pfam" id="PF01087">
    <property type="entry name" value="GalP_UDP_transf"/>
    <property type="match status" value="1"/>
</dbReference>
<evidence type="ECO:0000256" key="5">
    <source>
        <dbReference type="PIRSR" id="PIRSR000808-3"/>
    </source>
</evidence>
<reference evidence="7 8" key="1">
    <citation type="submission" date="2015-07" db="EMBL/GenBank/DDBJ databases">
        <title>Isolation and Genomic Characterization of a Novel Halophilic Metal-Reducing Deltaproteobacterium from the Deep Subsurface.</title>
        <authorList>
            <person name="Badalamenti J.P."/>
            <person name="Summers Z.M."/>
            <person name="Gralnick J.A."/>
            <person name="Bond D.R."/>
        </authorList>
    </citation>
    <scope>NUCLEOTIDE SEQUENCE [LARGE SCALE GENOMIC DNA]</scope>
    <source>
        <strain evidence="7 8">WTL</strain>
    </source>
</reference>
<evidence type="ECO:0000256" key="2">
    <source>
        <dbReference type="ARBA" id="ARBA00022695"/>
    </source>
</evidence>
<evidence type="ECO:0000256" key="4">
    <source>
        <dbReference type="PIRSR" id="PIRSR000808-1"/>
    </source>
</evidence>
<feature type="binding site" evidence="5">
    <location>
        <position position="42"/>
    </location>
    <ligand>
        <name>Zn(2+)</name>
        <dbReference type="ChEBI" id="CHEBI:29105"/>
    </ligand>
</feature>
<dbReference type="InterPro" id="IPR005849">
    <property type="entry name" value="GalP_Utransf_N"/>
</dbReference>
<dbReference type="InterPro" id="IPR001937">
    <property type="entry name" value="GalP_UDPtransf1"/>
</dbReference>
<name>A0A0M4D4Z2_9BACT</name>
<dbReference type="PIRSF" id="PIRSF000808">
    <property type="entry name" value="GalT"/>
    <property type="match status" value="1"/>
</dbReference>
<feature type="active site" description="Tele-UMP-histidine intermediate" evidence="4">
    <location>
        <position position="164"/>
    </location>
</feature>
<dbReference type="EMBL" id="CP010802">
    <property type="protein sequence ID" value="ALC17826.1"/>
    <property type="molecule type" value="Genomic_DNA"/>
</dbReference>
<dbReference type="InterPro" id="IPR036265">
    <property type="entry name" value="HIT-like_sf"/>
</dbReference>
<dbReference type="GO" id="GO:0008108">
    <property type="term" value="F:UDP-glucose:hexose-1-phosphate uridylyltransferase activity"/>
    <property type="evidence" value="ECO:0007669"/>
    <property type="project" value="InterPro"/>
</dbReference>
<dbReference type="GO" id="GO:0008270">
    <property type="term" value="F:zinc ion binding"/>
    <property type="evidence" value="ECO:0007669"/>
    <property type="project" value="InterPro"/>
</dbReference>
<feature type="binding site" evidence="5">
    <location>
        <position position="162"/>
    </location>
    <ligand>
        <name>Zn(2+)</name>
        <dbReference type="ChEBI" id="CHEBI:29105"/>
    </ligand>
</feature>
<feature type="domain" description="Galactose-1-phosphate uridyl transferase N-terminal" evidence="6">
    <location>
        <begin position="72"/>
        <end position="173"/>
    </location>
</feature>
<feature type="binding site" evidence="5">
    <location>
        <position position="111"/>
    </location>
    <ligand>
        <name>Zn(2+)</name>
        <dbReference type="ChEBI" id="CHEBI:29105"/>
    </ligand>
</feature>
<gene>
    <name evidence="7" type="primary">galT</name>
    <name evidence="7" type="ORF">DSOUD_3101</name>
</gene>
<keyword evidence="5" id="KW-0862">Zinc</keyword>
<dbReference type="Proteomes" id="UP000057158">
    <property type="component" value="Chromosome"/>
</dbReference>
<evidence type="ECO:0000313" key="7">
    <source>
        <dbReference type="EMBL" id="ALC17826.1"/>
    </source>
</evidence>
<comment type="cofactor">
    <cofactor evidence="5">
        <name>Zn(2+)</name>
        <dbReference type="ChEBI" id="CHEBI:29105"/>
    </cofactor>
    <text evidence="5">Binds 1 zinc ion per subunit.</text>
</comment>
<dbReference type="Gene3D" id="3.30.428.10">
    <property type="entry name" value="HIT-like"/>
    <property type="match status" value="2"/>
</dbReference>
<keyword evidence="5" id="KW-0479">Metal-binding</keyword>
<dbReference type="GO" id="GO:0006012">
    <property type="term" value="P:galactose metabolic process"/>
    <property type="evidence" value="ECO:0007669"/>
    <property type="project" value="InterPro"/>
</dbReference>
<dbReference type="STRING" id="1603606.DSOUD_3101"/>
<feature type="binding site" evidence="5">
    <location>
        <position position="39"/>
    </location>
    <ligand>
        <name>Zn(2+)</name>
        <dbReference type="ChEBI" id="CHEBI:29105"/>
    </ligand>
</feature>
<protein>
    <submittedName>
        <fullName evidence="7">Galactose-1-phosphate uridylyltransferase</fullName>
    </submittedName>
</protein>
<dbReference type="PATRIC" id="fig|1603606.3.peg.3347"/>
<dbReference type="InterPro" id="IPR053177">
    <property type="entry name" value="ADP-glucose_phosphorylase"/>
</dbReference>
<keyword evidence="2 7" id="KW-0548">Nucleotidyltransferase</keyword>
<keyword evidence="1 7" id="KW-0808">Transferase</keyword>
<dbReference type="PANTHER" id="PTHR42763:SF1">
    <property type="entry name" value="UDP-GLUCOSE--HEXOSE-1-PHOSPHATE URIDYLYLTRANSFERASE"/>
    <property type="match status" value="1"/>
</dbReference>
<proteinExistence type="predicted"/>